<dbReference type="InterPro" id="IPR001932">
    <property type="entry name" value="PPM-type_phosphatase-like_dom"/>
</dbReference>
<dbReference type="PANTHER" id="PTHR43156">
    <property type="entry name" value="STAGE II SPORULATION PROTEIN E-RELATED"/>
    <property type="match status" value="1"/>
</dbReference>
<dbReference type="PROSITE" id="PS50885">
    <property type="entry name" value="HAMP"/>
    <property type="match status" value="1"/>
</dbReference>
<evidence type="ECO:0000256" key="1">
    <source>
        <dbReference type="ARBA" id="ARBA00022801"/>
    </source>
</evidence>
<evidence type="ECO:0000256" key="2">
    <source>
        <dbReference type="SAM" id="Phobius"/>
    </source>
</evidence>
<dbReference type="GO" id="GO:0016791">
    <property type="term" value="F:phosphatase activity"/>
    <property type="evidence" value="ECO:0007669"/>
    <property type="project" value="TreeGrafter"/>
</dbReference>
<keyword evidence="2" id="KW-1133">Transmembrane helix</keyword>
<sequence length="616" mass="69348">MLKIKTMQQRLSLFLLLPVAVLLLAMGLMIFLYVRNNLIAQWKNTAVLSLAHAAHDVDMRLAKPKDWMKMYHNTAGEPEADFIREWLIKQLEDVGGVDRVELVKLDKGFKAVSQLDRCILSPKAENCYMWRRGASRPQERAWMGMMDFERAEIADITLPRYDTLVEHETVSLSSDLLNKEGKAVSRLEVVIRFKYLIEGALSAAQSANERAFLVSEKGKVLACSIAEKTEETCYTDAVKAAIKDMQQEPSAGNILLPKDAPDEIVGFYKLKEAPWSLVVVAHKKDILAPLLRFRAIYFLILAGFLLFILLLIRLVAGRAVSFIRKVSDAAANVAQGHFDTLLPVAREDEVGQLIRSFNQMVLQLDERLRLKEALDLAMQVQQNLLPEKPPEIAGLDLAGASIYCDETGGDYYDFLSFSEWQGRVGIAVGDVAGHGISAALFMTTARALLRSRITQPGRLSDVMNDVNRLLCMDTSRTGDFMSLFLAVLDLRRNTIHWVRAGHAPGLVYDWETDSFEELRGEGITLGLDETRPFKEYEYSGWNRSKVLFIGTDGIWETENPQGDAFGMDRLRAVIRRHCHEPSGEIIRAITEDLAAFRQTKQQEDDITLVVAKVKPE</sequence>
<dbReference type="InterPro" id="IPR036457">
    <property type="entry name" value="PPM-type-like_dom_sf"/>
</dbReference>
<evidence type="ECO:0000313" key="5">
    <source>
        <dbReference type="Proteomes" id="UP001144372"/>
    </source>
</evidence>
<dbReference type="InterPro" id="IPR003660">
    <property type="entry name" value="HAMP_dom"/>
</dbReference>
<dbReference type="RefSeq" id="WP_281793627.1">
    <property type="nucleotide sequence ID" value="NZ_BSDR01000001.1"/>
</dbReference>
<accession>A0A9W6D3S6</accession>
<evidence type="ECO:0000313" key="4">
    <source>
        <dbReference type="EMBL" id="GLI34374.1"/>
    </source>
</evidence>
<dbReference type="GO" id="GO:0007165">
    <property type="term" value="P:signal transduction"/>
    <property type="evidence" value="ECO:0007669"/>
    <property type="project" value="InterPro"/>
</dbReference>
<dbReference type="CDD" id="cd18774">
    <property type="entry name" value="PDC2_HK_sensor"/>
    <property type="match status" value="1"/>
</dbReference>
<feature type="transmembrane region" description="Helical" evidence="2">
    <location>
        <begin position="12"/>
        <end position="34"/>
    </location>
</feature>
<keyword evidence="1" id="KW-0378">Hydrolase</keyword>
<dbReference type="PANTHER" id="PTHR43156:SF2">
    <property type="entry name" value="STAGE II SPORULATION PROTEIN E"/>
    <property type="match status" value="1"/>
</dbReference>
<protein>
    <recommendedName>
        <fullName evidence="3">HAMP domain-containing protein</fullName>
    </recommendedName>
</protein>
<keyword evidence="5" id="KW-1185">Reference proteome</keyword>
<dbReference type="Gene3D" id="3.60.40.10">
    <property type="entry name" value="PPM-type phosphatase domain"/>
    <property type="match status" value="1"/>
</dbReference>
<reference evidence="4" key="1">
    <citation type="submission" date="2022-12" db="EMBL/GenBank/DDBJ databases">
        <title>Reference genome sequencing for broad-spectrum identification of bacterial and archaeal isolates by mass spectrometry.</title>
        <authorList>
            <person name="Sekiguchi Y."/>
            <person name="Tourlousse D.M."/>
        </authorList>
    </citation>
    <scope>NUCLEOTIDE SEQUENCE</scope>
    <source>
        <strain evidence="4">ASRB1</strain>
    </source>
</reference>
<evidence type="ECO:0000259" key="3">
    <source>
        <dbReference type="PROSITE" id="PS50885"/>
    </source>
</evidence>
<dbReference type="Proteomes" id="UP001144372">
    <property type="component" value="Unassembled WGS sequence"/>
</dbReference>
<feature type="domain" description="HAMP" evidence="3">
    <location>
        <begin position="317"/>
        <end position="369"/>
    </location>
</feature>
<dbReference type="SUPFAM" id="SSF81606">
    <property type="entry name" value="PP2C-like"/>
    <property type="match status" value="1"/>
</dbReference>
<name>A0A9W6D3S6_9BACT</name>
<dbReference type="Gene3D" id="3.30.450.20">
    <property type="entry name" value="PAS domain"/>
    <property type="match status" value="1"/>
</dbReference>
<comment type="caution">
    <text evidence="4">The sequence shown here is derived from an EMBL/GenBank/DDBJ whole genome shotgun (WGS) entry which is preliminary data.</text>
</comment>
<dbReference type="AlphaFoldDB" id="A0A9W6D3S6"/>
<gene>
    <name evidence="4" type="ORF">DAMNIGENAA_18070</name>
</gene>
<dbReference type="Gene3D" id="1.10.8.500">
    <property type="entry name" value="HAMP domain in histidine kinase"/>
    <property type="match status" value="1"/>
</dbReference>
<dbReference type="GO" id="GO:0016020">
    <property type="term" value="C:membrane"/>
    <property type="evidence" value="ECO:0007669"/>
    <property type="project" value="InterPro"/>
</dbReference>
<dbReference type="Pfam" id="PF00672">
    <property type="entry name" value="HAMP"/>
    <property type="match status" value="1"/>
</dbReference>
<proteinExistence type="predicted"/>
<organism evidence="4 5">
    <name type="scientific">Desulforhabdus amnigena</name>
    <dbReference type="NCBI Taxonomy" id="40218"/>
    <lineage>
        <taxon>Bacteria</taxon>
        <taxon>Pseudomonadati</taxon>
        <taxon>Thermodesulfobacteriota</taxon>
        <taxon>Syntrophobacteria</taxon>
        <taxon>Syntrophobacterales</taxon>
        <taxon>Syntrophobacteraceae</taxon>
        <taxon>Desulforhabdus</taxon>
    </lineage>
</organism>
<dbReference type="EMBL" id="BSDR01000001">
    <property type="protein sequence ID" value="GLI34374.1"/>
    <property type="molecule type" value="Genomic_DNA"/>
</dbReference>
<keyword evidence="2" id="KW-0472">Membrane</keyword>
<feature type="transmembrane region" description="Helical" evidence="2">
    <location>
        <begin position="295"/>
        <end position="316"/>
    </location>
</feature>
<dbReference type="CDD" id="cd06225">
    <property type="entry name" value="HAMP"/>
    <property type="match status" value="1"/>
</dbReference>
<dbReference type="SUPFAM" id="SSF158472">
    <property type="entry name" value="HAMP domain-like"/>
    <property type="match status" value="1"/>
</dbReference>
<dbReference type="SMART" id="SM00331">
    <property type="entry name" value="PP2C_SIG"/>
    <property type="match status" value="1"/>
</dbReference>
<dbReference type="Pfam" id="PF07228">
    <property type="entry name" value="SpoIIE"/>
    <property type="match status" value="1"/>
</dbReference>
<dbReference type="InterPro" id="IPR052016">
    <property type="entry name" value="Bact_Sigma-Reg"/>
</dbReference>
<keyword evidence="2" id="KW-0812">Transmembrane</keyword>
<dbReference type="SMART" id="SM00304">
    <property type="entry name" value="HAMP"/>
    <property type="match status" value="1"/>
</dbReference>